<reference evidence="2 3" key="1">
    <citation type="submission" date="2019-06" db="EMBL/GenBank/DDBJ databases">
        <title>Sequencing the genomes of 1000 actinobacteria strains.</title>
        <authorList>
            <person name="Klenk H.-P."/>
        </authorList>
    </citation>
    <scope>NUCLEOTIDE SEQUENCE [LARGE SCALE GENOMIC DNA]</scope>
    <source>
        <strain evidence="2 3">DSM 25218</strain>
    </source>
</reference>
<dbReference type="Proteomes" id="UP000320209">
    <property type="component" value="Unassembled WGS sequence"/>
</dbReference>
<dbReference type="InterPro" id="IPR032710">
    <property type="entry name" value="NTF2-like_dom_sf"/>
</dbReference>
<accession>A0A543AAY4</accession>
<sequence length="113" mass="12410">MTEHKAEQTIPEPVAAFVEAVNRHDEAAFLDAFTDGGAVDDWGRVFTGREQIKGWSDNEFIGAQGTLAVEEVEVAGTRVTVIGDWRSTHANGRSKFVFDVDGDQLARMTIREG</sequence>
<comment type="caution">
    <text evidence="2">The sequence shown here is derived from an EMBL/GenBank/DDBJ whole genome shotgun (WGS) entry which is preliminary data.</text>
</comment>
<feature type="domain" description="SnoaL-like" evidence="1">
    <location>
        <begin position="14"/>
        <end position="103"/>
    </location>
</feature>
<dbReference type="RefSeq" id="WP_141781609.1">
    <property type="nucleotide sequence ID" value="NZ_VFOV01000001.1"/>
</dbReference>
<proteinExistence type="predicted"/>
<dbReference type="Gene3D" id="3.10.450.50">
    <property type="match status" value="1"/>
</dbReference>
<evidence type="ECO:0000313" key="2">
    <source>
        <dbReference type="EMBL" id="TQL69772.1"/>
    </source>
</evidence>
<dbReference type="OrthoDB" id="8080938at2"/>
<name>A0A543AAY4_9ACTN</name>
<evidence type="ECO:0000313" key="3">
    <source>
        <dbReference type="Proteomes" id="UP000320209"/>
    </source>
</evidence>
<organism evidence="2 3">
    <name type="scientific">Nocardioides albertanoniae</name>
    <dbReference type="NCBI Taxonomy" id="1175486"/>
    <lineage>
        <taxon>Bacteria</taxon>
        <taxon>Bacillati</taxon>
        <taxon>Actinomycetota</taxon>
        <taxon>Actinomycetes</taxon>
        <taxon>Propionibacteriales</taxon>
        <taxon>Nocardioidaceae</taxon>
        <taxon>Nocardioides</taxon>
    </lineage>
</organism>
<dbReference type="InterPro" id="IPR037401">
    <property type="entry name" value="SnoaL-like"/>
</dbReference>
<evidence type="ECO:0000259" key="1">
    <source>
        <dbReference type="Pfam" id="PF12680"/>
    </source>
</evidence>
<dbReference type="AlphaFoldDB" id="A0A543AAY4"/>
<protein>
    <submittedName>
        <fullName evidence="2">SnoaL-like protein</fullName>
    </submittedName>
</protein>
<dbReference type="Pfam" id="PF12680">
    <property type="entry name" value="SnoaL_2"/>
    <property type="match status" value="1"/>
</dbReference>
<dbReference type="EMBL" id="VFOV01000001">
    <property type="protein sequence ID" value="TQL69772.1"/>
    <property type="molecule type" value="Genomic_DNA"/>
</dbReference>
<keyword evidence="3" id="KW-1185">Reference proteome</keyword>
<gene>
    <name evidence="2" type="ORF">FB381_3688</name>
</gene>
<dbReference type="SUPFAM" id="SSF54427">
    <property type="entry name" value="NTF2-like"/>
    <property type="match status" value="1"/>
</dbReference>